<gene>
    <name evidence="2" type="ORF">R3P38DRAFT_3576552</name>
</gene>
<reference evidence="2 3" key="1">
    <citation type="journal article" date="2024" name="J Genomics">
        <title>Draft genome sequencing and assembly of Favolaschia claudopus CIRM-BRFM 2984 isolated from oak limbs.</title>
        <authorList>
            <person name="Navarro D."/>
            <person name="Drula E."/>
            <person name="Chaduli D."/>
            <person name="Cazenave R."/>
            <person name="Ahrendt S."/>
            <person name="Wang J."/>
            <person name="Lipzen A."/>
            <person name="Daum C."/>
            <person name="Barry K."/>
            <person name="Grigoriev I.V."/>
            <person name="Favel A."/>
            <person name="Rosso M.N."/>
            <person name="Martin F."/>
        </authorList>
    </citation>
    <scope>NUCLEOTIDE SEQUENCE [LARGE SCALE GENOMIC DNA]</scope>
    <source>
        <strain evidence="2 3">CIRM-BRFM 2984</strain>
    </source>
</reference>
<dbReference type="AlphaFoldDB" id="A0AAW0DR35"/>
<protein>
    <submittedName>
        <fullName evidence="2">Uncharacterized protein</fullName>
    </submittedName>
</protein>
<evidence type="ECO:0000313" key="3">
    <source>
        <dbReference type="Proteomes" id="UP001362999"/>
    </source>
</evidence>
<dbReference type="Proteomes" id="UP001362999">
    <property type="component" value="Unassembled WGS sequence"/>
</dbReference>
<organism evidence="2 3">
    <name type="scientific">Favolaschia claudopus</name>
    <dbReference type="NCBI Taxonomy" id="2862362"/>
    <lineage>
        <taxon>Eukaryota</taxon>
        <taxon>Fungi</taxon>
        <taxon>Dikarya</taxon>
        <taxon>Basidiomycota</taxon>
        <taxon>Agaricomycotina</taxon>
        <taxon>Agaricomycetes</taxon>
        <taxon>Agaricomycetidae</taxon>
        <taxon>Agaricales</taxon>
        <taxon>Marasmiineae</taxon>
        <taxon>Mycenaceae</taxon>
        <taxon>Favolaschia</taxon>
    </lineage>
</organism>
<feature type="compositionally biased region" description="Low complexity" evidence="1">
    <location>
        <begin position="149"/>
        <end position="158"/>
    </location>
</feature>
<dbReference type="EMBL" id="JAWWNJ010000006">
    <property type="protein sequence ID" value="KAK7053585.1"/>
    <property type="molecule type" value="Genomic_DNA"/>
</dbReference>
<feature type="region of interest" description="Disordered" evidence="1">
    <location>
        <begin position="197"/>
        <end position="222"/>
    </location>
</feature>
<feature type="compositionally biased region" description="Basic and acidic residues" evidence="1">
    <location>
        <begin position="205"/>
        <end position="217"/>
    </location>
</feature>
<evidence type="ECO:0000256" key="1">
    <source>
        <dbReference type="SAM" id="MobiDB-lite"/>
    </source>
</evidence>
<name>A0AAW0DR35_9AGAR</name>
<sequence length="324" mass="34776">MFPSVFCCCRVRDSVEEDDRTVMPTETTHLISPVPGIPSPGLAETSAVDHQKLQDRMGTIVRTKEGKMVNLTVRTPFILQTAATPPPSNEAGPSALPAPAPSFSTEAAAASSSDSPTTPTTLNPTPLDRRRLAVVTMTPAGARLRAESRYSSPSASRSSSRRRVGGDNLDIYATYARHPDRERGRHAPVPSEWLKEAADSTASAKGRDAVEEGEGRLRREHHSNVSTSAGIGIVGETILNEVTEFYLSLPISVHNASSRDMPGSPRSDMIQVRRSFLPSPAVWPVILDDASSEALRIHDLLDLVGGFDSHLGRVAPSNPVLSTS</sequence>
<keyword evidence="3" id="KW-1185">Reference proteome</keyword>
<comment type="caution">
    <text evidence="2">The sequence shown here is derived from an EMBL/GenBank/DDBJ whole genome shotgun (WGS) entry which is preliminary data.</text>
</comment>
<proteinExistence type="predicted"/>
<evidence type="ECO:0000313" key="2">
    <source>
        <dbReference type="EMBL" id="KAK7053585.1"/>
    </source>
</evidence>
<accession>A0AAW0DR35</accession>
<feature type="compositionally biased region" description="Low complexity" evidence="1">
    <location>
        <begin position="91"/>
        <end position="126"/>
    </location>
</feature>
<feature type="region of interest" description="Disordered" evidence="1">
    <location>
        <begin position="81"/>
        <end position="167"/>
    </location>
</feature>